<dbReference type="InterPro" id="IPR036249">
    <property type="entry name" value="Thioredoxin-like_sf"/>
</dbReference>
<dbReference type="AlphaFoldDB" id="A0A7W6FMZ6"/>
<dbReference type="InterPro" id="IPR012336">
    <property type="entry name" value="Thioredoxin-like_fold"/>
</dbReference>
<keyword evidence="4" id="KW-1185">Reference proteome</keyword>
<name>A0A7W6FMZ6_9SPHN</name>
<evidence type="ECO:0000259" key="2">
    <source>
        <dbReference type="Pfam" id="PF13462"/>
    </source>
</evidence>
<feature type="signal peptide" evidence="1">
    <location>
        <begin position="1"/>
        <end position="22"/>
    </location>
</feature>
<evidence type="ECO:0000313" key="4">
    <source>
        <dbReference type="Proteomes" id="UP000571950"/>
    </source>
</evidence>
<sequence length="233" mass="24777">MKPLRFLLLALGALALSPVLLAPAALHARAAPAKDWTRTVTRTAEGAHVLGNPAAKHRLVEYVSYTCPHCAHFVAEGTGPLKSGWIARGTLAVEVRNLVRDRFDMTAALLARCGGAARFFGNHEALFANQDAWLDKARAYKPALPANASQAAAMADIADRTGLFALMEKRGVTPAQGRACLADAAALEQVLAMTRRAVEQDGVQGTPSFLVDGKLTQAHDWAGLRPLLPATPN</sequence>
<feature type="domain" description="Thioredoxin-like fold" evidence="2">
    <location>
        <begin position="44"/>
        <end position="227"/>
    </location>
</feature>
<dbReference type="Gene3D" id="3.40.30.10">
    <property type="entry name" value="Glutaredoxin"/>
    <property type="match status" value="1"/>
</dbReference>
<organism evidence="3 4">
    <name type="scientific">Sphingobium jiangsuense</name>
    <dbReference type="NCBI Taxonomy" id="870476"/>
    <lineage>
        <taxon>Bacteria</taxon>
        <taxon>Pseudomonadati</taxon>
        <taxon>Pseudomonadota</taxon>
        <taxon>Alphaproteobacteria</taxon>
        <taxon>Sphingomonadales</taxon>
        <taxon>Sphingomonadaceae</taxon>
        <taxon>Sphingobium</taxon>
    </lineage>
</organism>
<gene>
    <name evidence="3" type="ORF">GGR43_000260</name>
</gene>
<dbReference type="EMBL" id="JACIDT010000001">
    <property type="protein sequence ID" value="MBB3924566.1"/>
    <property type="molecule type" value="Genomic_DNA"/>
</dbReference>
<keyword evidence="1" id="KW-0732">Signal</keyword>
<proteinExistence type="predicted"/>
<comment type="caution">
    <text evidence="3">The sequence shown here is derived from an EMBL/GenBank/DDBJ whole genome shotgun (WGS) entry which is preliminary data.</text>
</comment>
<reference evidence="3 4" key="1">
    <citation type="submission" date="2020-08" db="EMBL/GenBank/DDBJ databases">
        <title>Genomic Encyclopedia of Type Strains, Phase IV (KMG-IV): sequencing the most valuable type-strain genomes for metagenomic binning, comparative biology and taxonomic classification.</title>
        <authorList>
            <person name="Goeker M."/>
        </authorList>
    </citation>
    <scope>NUCLEOTIDE SEQUENCE [LARGE SCALE GENOMIC DNA]</scope>
    <source>
        <strain evidence="3 4">DSM 26189</strain>
    </source>
</reference>
<dbReference type="Proteomes" id="UP000571950">
    <property type="component" value="Unassembled WGS sequence"/>
</dbReference>
<protein>
    <submittedName>
        <fullName evidence="3">Protein-disulfide isomerase</fullName>
    </submittedName>
</protein>
<dbReference type="SUPFAM" id="SSF52833">
    <property type="entry name" value="Thioredoxin-like"/>
    <property type="match status" value="1"/>
</dbReference>
<accession>A0A7W6FMZ6</accession>
<feature type="chain" id="PRO_5031411830" evidence="1">
    <location>
        <begin position="23"/>
        <end position="233"/>
    </location>
</feature>
<evidence type="ECO:0000313" key="3">
    <source>
        <dbReference type="EMBL" id="MBB3924566.1"/>
    </source>
</evidence>
<dbReference type="Pfam" id="PF13462">
    <property type="entry name" value="Thioredoxin_4"/>
    <property type="match status" value="1"/>
</dbReference>
<evidence type="ECO:0000256" key="1">
    <source>
        <dbReference type="SAM" id="SignalP"/>
    </source>
</evidence>
<dbReference type="RefSeq" id="WP_284278927.1">
    <property type="nucleotide sequence ID" value="NZ_BSPS01000146.1"/>
</dbReference>
<dbReference type="GO" id="GO:0016853">
    <property type="term" value="F:isomerase activity"/>
    <property type="evidence" value="ECO:0007669"/>
    <property type="project" value="UniProtKB-KW"/>
</dbReference>
<keyword evidence="3" id="KW-0413">Isomerase</keyword>
<dbReference type="Gene3D" id="1.10.40.110">
    <property type="match status" value="1"/>
</dbReference>